<evidence type="ECO:0000256" key="1">
    <source>
        <dbReference type="SAM" id="MobiDB-lite"/>
    </source>
</evidence>
<gene>
    <name evidence="2" type="ORF">IEQ34_003193</name>
</gene>
<protein>
    <submittedName>
        <fullName evidence="2">Uncharacterized protein</fullName>
    </submittedName>
</protein>
<dbReference type="AlphaFoldDB" id="A0AAV7HJ34"/>
<organism evidence="2 3">
    <name type="scientific">Dendrobium chrysotoxum</name>
    <name type="common">Orchid</name>
    <dbReference type="NCBI Taxonomy" id="161865"/>
    <lineage>
        <taxon>Eukaryota</taxon>
        <taxon>Viridiplantae</taxon>
        <taxon>Streptophyta</taxon>
        <taxon>Embryophyta</taxon>
        <taxon>Tracheophyta</taxon>
        <taxon>Spermatophyta</taxon>
        <taxon>Magnoliopsida</taxon>
        <taxon>Liliopsida</taxon>
        <taxon>Asparagales</taxon>
        <taxon>Orchidaceae</taxon>
        <taxon>Epidendroideae</taxon>
        <taxon>Malaxideae</taxon>
        <taxon>Dendrobiinae</taxon>
        <taxon>Dendrobium</taxon>
    </lineage>
</organism>
<accession>A0AAV7HJ34</accession>
<name>A0AAV7HJ34_DENCH</name>
<proteinExistence type="predicted"/>
<evidence type="ECO:0000313" key="3">
    <source>
        <dbReference type="Proteomes" id="UP000775213"/>
    </source>
</evidence>
<comment type="caution">
    <text evidence="2">The sequence shown here is derived from an EMBL/GenBank/DDBJ whole genome shotgun (WGS) entry which is preliminary data.</text>
</comment>
<keyword evidence="3" id="KW-1185">Reference proteome</keyword>
<evidence type="ECO:0000313" key="2">
    <source>
        <dbReference type="EMBL" id="KAH0468160.1"/>
    </source>
</evidence>
<reference evidence="2 3" key="1">
    <citation type="journal article" date="2021" name="Hortic Res">
        <title>Chromosome-scale assembly of the Dendrobium chrysotoxum genome enhances the understanding of orchid evolution.</title>
        <authorList>
            <person name="Zhang Y."/>
            <person name="Zhang G.Q."/>
            <person name="Zhang D."/>
            <person name="Liu X.D."/>
            <person name="Xu X.Y."/>
            <person name="Sun W.H."/>
            <person name="Yu X."/>
            <person name="Zhu X."/>
            <person name="Wang Z.W."/>
            <person name="Zhao X."/>
            <person name="Zhong W.Y."/>
            <person name="Chen H."/>
            <person name="Yin W.L."/>
            <person name="Huang T."/>
            <person name="Niu S.C."/>
            <person name="Liu Z.J."/>
        </authorList>
    </citation>
    <scope>NUCLEOTIDE SEQUENCE [LARGE SCALE GENOMIC DNA]</scope>
    <source>
        <strain evidence="2">Lindl</strain>
    </source>
</reference>
<sequence length="80" mass="8914">MGGKPGRRTGCSSSQKLQESLALIAGRWNMRVTKSKFVGMKMKCGILRAFAASQAAVAKRSAMKATRRVEDSRGRRRERR</sequence>
<dbReference type="Proteomes" id="UP000775213">
    <property type="component" value="Unassembled WGS sequence"/>
</dbReference>
<dbReference type="EMBL" id="JAGFBR010000004">
    <property type="protein sequence ID" value="KAH0468160.1"/>
    <property type="molecule type" value="Genomic_DNA"/>
</dbReference>
<feature type="region of interest" description="Disordered" evidence="1">
    <location>
        <begin position="59"/>
        <end position="80"/>
    </location>
</feature>